<evidence type="ECO:0000313" key="1">
    <source>
        <dbReference type="EMBL" id="KAJ2991788.1"/>
    </source>
</evidence>
<dbReference type="EMBL" id="JANSHE010002455">
    <property type="protein sequence ID" value="KAJ2991788.1"/>
    <property type="molecule type" value="Genomic_DNA"/>
</dbReference>
<evidence type="ECO:0000313" key="2">
    <source>
        <dbReference type="Proteomes" id="UP001144978"/>
    </source>
</evidence>
<proteinExistence type="predicted"/>
<comment type="caution">
    <text evidence="1">The sequence shown here is derived from an EMBL/GenBank/DDBJ whole genome shotgun (WGS) entry which is preliminary data.</text>
</comment>
<protein>
    <submittedName>
        <fullName evidence="1">Uncharacterized protein</fullName>
    </submittedName>
</protein>
<name>A0ACC1PFR7_9APHY</name>
<dbReference type="Proteomes" id="UP001144978">
    <property type="component" value="Unassembled WGS sequence"/>
</dbReference>
<gene>
    <name evidence="1" type="ORF">NUW54_g8096</name>
</gene>
<accession>A0ACC1PFR7</accession>
<sequence length="158" mass="17913">MKLKLIEPLRELFKDEVRALGRLLHIPEHLVQRHPFPGPGLAIRILGPVTRDQVKILQQADNIYIEEIRKAGLYNQISQAFAVLLPVKAVGVMGDARTYEQVIALRAVQSEDFMTADWFVFPAEVLRRISSRITNEVAGINRVTYDISSKPPATVEWL</sequence>
<organism evidence="1 2">
    <name type="scientific">Trametes sanguinea</name>
    <dbReference type="NCBI Taxonomy" id="158606"/>
    <lineage>
        <taxon>Eukaryota</taxon>
        <taxon>Fungi</taxon>
        <taxon>Dikarya</taxon>
        <taxon>Basidiomycota</taxon>
        <taxon>Agaricomycotina</taxon>
        <taxon>Agaricomycetes</taxon>
        <taxon>Polyporales</taxon>
        <taxon>Polyporaceae</taxon>
        <taxon>Trametes</taxon>
    </lineage>
</organism>
<reference evidence="1" key="1">
    <citation type="submission" date="2022-08" db="EMBL/GenBank/DDBJ databases">
        <title>Genome Sequence of Pycnoporus sanguineus.</title>
        <authorList>
            <person name="Buettner E."/>
        </authorList>
    </citation>
    <scope>NUCLEOTIDE SEQUENCE</scope>
    <source>
        <strain evidence="1">CG-C14</strain>
    </source>
</reference>
<keyword evidence="2" id="KW-1185">Reference proteome</keyword>